<accession>E7QZ99</accession>
<protein>
    <submittedName>
        <fullName evidence="4">Putative signal transduction protein with CBS domains</fullName>
    </submittedName>
</protein>
<evidence type="ECO:0000259" key="3">
    <source>
        <dbReference type="PROSITE" id="PS51371"/>
    </source>
</evidence>
<dbReference type="PATRIC" id="fig|797209.4.peg.4018"/>
<dbReference type="PANTHER" id="PTHR43080:SF2">
    <property type="entry name" value="CBS DOMAIN-CONTAINING PROTEIN"/>
    <property type="match status" value="1"/>
</dbReference>
<dbReference type="EMBL" id="AEMG01000029">
    <property type="protein sequence ID" value="EFW90020.1"/>
    <property type="molecule type" value="Genomic_DNA"/>
</dbReference>
<dbReference type="InterPro" id="IPR046342">
    <property type="entry name" value="CBS_dom_sf"/>
</dbReference>
<keyword evidence="1 2" id="KW-0129">CBS domain</keyword>
<reference evidence="4 5" key="1">
    <citation type="journal article" date="2014" name="ISME J.">
        <title>Trehalose/2-sulfotrehalose biosynthesis and glycine-betaine uptake are widely spread mechanisms for osmoadaptation in the Halobacteriales.</title>
        <authorList>
            <person name="Youssef N.H."/>
            <person name="Savage-Ashlock K.N."/>
            <person name="McCully A.L."/>
            <person name="Luedtke B."/>
            <person name="Shaw E.I."/>
            <person name="Hoff W.D."/>
            <person name="Elshahed M.S."/>
        </authorList>
    </citation>
    <scope>NUCLEOTIDE SEQUENCE [LARGE SCALE GENOMIC DNA]</scope>
    <source>
        <strain evidence="4 5">DX253</strain>
    </source>
</reference>
<dbReference type="InterPro" id="IPR000644">
    <property type="entry name" value="CBS_dom"/>
</dbReference>
<organism evidence="4 5">
    <name type="scientific">Haladaptatus paucihalophilus DX253</name>
    <dbReference type="NCBI Taxonomy" id="797209"/>
    <lineage>
        <taxon>Archaea</taxon>
        <taxon>Methanobacteriati</taxon>
        <taxon>Methanobacteriota</taxon>
        <taxon>Stenosarchaea group</taxon>
        <taxon>Halobacteria</taxon>
        <taxon>Halobacteriales</taxon>
        <taxon>Haladaptataceae</taxon>
        <taxon>Haladaptatus</taxon>
    </lineage>
</organism>
<evidence type="ECO:0000256" key="1">
    <source>
        <dbReference type="ARBA" id="ARBA00023122"/>
    </source>
</evidence>
<gene>
    <name evidence="4" type="ORF">ZOD2009_20532</name>
</gene>
<dbReference type="eggNOG" id="arCOG00606">
    <property type="taxonomic scope" value="Archaea"/>
</dbReference>
<dbReference type="PANTHER" id="PTHR43080">
    <property type="entry name" value="CBS DOMAIN-CONTAINING PROTEIN CBSX3, MITOCHONDRIAL"/>
    <property type="match status" value="1"/>
</dbReference>
<feature type="domain" description="CBS" evidence="3">
    <location>
        <begin position="66"/>
        <end position="125"/>
    </location>
</feature>
<dbReference type="Gene3D" id="3.10.580.10">
    <property type="entry name" value="CBS-domain"/>
    <property type="match status" value="1"/>
</dbReference>
<dbReference type="InterPro" id="IPR051257">
    <property type="entry name" value="Diverse_CBS-Domain"/>
</dbReference>
<feature type="domain" description="CBS" evidence="3">
    <location>
        <begin position="1"/>
        <end position="59"/>
    </location>
</feature>
<dbReference type="SUPFAM" id="SSF54631">
    <property type="entry name" value="CBS-domain pair"/>
    <property type="match status" value="1"/>
</dbReference>
<sequence>MSTTLQTVTPETLVEEAAQKMLSNDVGSVIVIDDENHLEGILTTTDFVKIVAERQPKDETPVSAYMTADVSTASIQDSIREVSDRMVEGGFHHMPVVDETEGVIGMISTTDLTGYLSHVQTPSPSQTDSAQ</sequence>
<dbReference type="PROSITE" id="PS51371">
    <property type="entry name" value="CBS"/>
    <property type="match status" value="2"/>
</dbReference>
<dbReference type="CDD" id="cd09836">
    <property type="entry name" value="CBS_pair_arch"/>
    <property type="match status" value="1"/>
</dbReference>
<comment type="caution">
    <text evidence="4">The sequence shown here is derived from an EMBL/GenBank/DDBJ whole genome shotgun (WGS) entry which is preliminary data.</text>
</comment>
<dbReference type="Proteomes" id="UP000003751">
    <property type="component" value="Unassembled WGS sequence"/>
</dbReference>
<dbReference type="STRING" id="797209.GCA_000376445_03578"/>
<dbReference type="SMART" id="SM00116">
    <property type="entry name" value="CBS"/>
    <property type="match status" value="2"/>
</dbReference>
<name>E7QZ99_HALPU</name>
<evidence type="ECO:0000313" key="5">
    <source>
        <dbReference type="Proteomes" id="UP000003751"/>
    </source>
</evidence>
<evidence type="ECO:0000313" key="4">
    <source>
        <dbReference type="EMBL" id="EFW90020.1"/>
    </source>
</evidence>
<proteinExistence type="predicted"/>
<evidence type="ECO:0000256" key="2">
    <source>
        <dbReference type="PROSITE-ProRule" id="PRU00703"/>
    </source>
</evidence>
<dbReference type="Pfam" id="PF00571">
    <property type="entry name" value="CBS"/>
    <property type="match status" value="2"/>
</dbReference>
<dbReference type="AlphaFoldDB" id="E7QZ99"/>